<dbReference type="EMBL" id="CM023489">
    <property type="protein sequence ID" value="KAH6923148.1"/>
    <property type="molecule type" value="Genomic_DNA"/>
</dbReference>
<evidence type="ECO:0000313" key="2">
    <source>
        <dbReference type="Proteomes" id="UP000821845"/>
    </source>
</evidence>
<protein>
    <submittedName>
        <fullName evidence="1">Uncharacterized protein</fullName>
    </submittedName>
</protein>
<organism evidence="1 2">
    <name type="scientific">Hyalomma asiaticum</name>
    <name type="common">Tick</name>
    <dbReference type="NCBI Taxonomy" id="266040"/>
    <lineage>
        <taxon>Eukaryota</taxon>
        <taxon>Metazoa</taxon>
        <taxon>Ecdysozoa</taxon>
        <taxon>Arthropoda</taxon>
        <taxon>Chelicerata</taxon>
        <taxon>Arachnida</taxon>
        <taxon>Acari</taxon>
        <taxon>Parasitiformes</taxon>
        <taxon>Ixodida</taxon>
        <taxon>Ixodoidea</taxon>
        <taxon>Ixodidae</taxon>
        <taxon>Hyalomminae</taxon>
        <taxon>Hyalomma</taxon>
    </lineage>
</organism>
<proteinExistence type="predicted"/>
<gene>
    <name evidence="1" type="ORF">HPB50_024035</name>
</gene>
<reference evidence="1" key="1">
    <citation type="submission" date="2020-05" db="EMBL/GenBank/DDBJ databases">
        <title>Large-scale comparative analyses of tick genomes elucidate their genetic diversity and vector capacities.</title>
        <authorList>
            <person name="Jia N."/>
            <person name="Wang J."/>
            <person name="Shi W."/>
            <person name="Du L."/>
            <person name="Sun Y."/>
            <person name="Zhan W."/>
            <person name="Jiang J."/>
            <person name="Wang Q."/>
            <person name="Zhang B."/>
            <person name="Ji P."/>
            <person name="Sakyi L.B."/>
            <person name="Cui X."/>
            <person name="Yuan T."/>
            <person name="Jiang B."/>
            <person name="Yang W."/>
            <person name="Lam T.T.-Y."/>
            <person name="Chang Q."/>
            <person name="Ding S."/>
            <person name="Wang X."/>
            <person name="Zhu J."/>
            <person name="Ruan X."/>
            <person name="Zhao L."/>
            <person name="Wei J."/>
            <person name="Que T."/>
            <person name="Du C."/>
            <person name="Cheng J."/>
            <person name="Dai P."/>
            <person name="Han X."/>
            <person name="Huang E."/>
            <person name="Gao Y."/>
            <person name="Liu J."/>
            <person name="Shao H."/>
            <person name="Ye R."/>
            <person name="Li L."/>
            <person name="Wei W."/>
            <person name="Wang X."/>
            <person name="Wang C."/>
            <person name="Yang T."/>
            <person name="Huo Q."/>
            <person name="Li W."/>
            <person name="Guo W."/>
            <person name="Chen H."/>
            <person name="Zhou L."/>
            <person name="Ni X."/>
            <person name="Tian J."/>
            <person name="Zhou Y."/>
            <person name="Sheng Y."/>
            <person name="Liu T."/>
            <person name="Pan Y."/>
            <person name="Xia L."/>
            <person name="Li J."/>
            <person name="Zhao F."/>
            <person name="Cao W."/>
        </authorList>
    </citation>
    <scope>NUCLEOTIDE SEQUENCE</scope>
    <source>
        <strain evidence="1">Hyas-2018</strain>
    </source>
</reference>
<accession>A0ACB7RP44</accession>
<name>A0ACB7RP44_HYAAI</name>
<comment type="caution">
    <text evidence="1">The sequence shown here is derived from an EMBL/GenBank/DDBJ whole genome shotgun (WGS) entry which is preliminary data.</text>
</comment>
<keyword evidence="2" id="KW-1185">Reference proteome</keyword>
<sequence length="109" mass="11927">MGLNRYYLSIALLSSTIRYSLANAPPSIRSFSFPSEIALGEEVIVVCSVKKGSSSDSYSISWQKDGRAVSETGRLSNLVETLAPVTLFAFKAADYFNYTTVLQVLPCFV</sequence>
<evidence type="ECO:0000313" key="1">
    <source>
        <dbReference type="EMBL" id="KAH6923148.1"/>
    </source>
</evidence>
<dbReference type="Proteomes" id="UP000821845">
    <property type="component" value="Chromosome 9"/>
</dbReference>